<evidence type="ECO:0000313" key="3">
    <source>
        <dbReference type="Proteomes" id="UP000612585"/>
    </source>
</evidence>
<reference evidence="2" key="1">
    <citation type="submission" date="2021-01" db="EMBL/GenBank/DDBJ databases">
        <title>Whole genome shotgun sequence of Virgisporangium aurantiacum NBRC 16421.</title>
        <authorList>
            <person name="Komaki H."/>
            <person name="Tamura T."/>
        </authorList>
    </citation>
    <scope>NUCLEOTIDE SEQUENCE</scope>
    <source>
        <strain evidence="2">NBRC 16421</strain>
    </source>
</reference>
<keyword evidence="3" id="KW-1185">Reference proteome</keyword>
<sequence length="342" mass="37413">MAKRCGDPTVRVAAIDERGVEVEDDSVDRREHVIEEHRHSLDRPFTPPRGALWPDVRRRFTLGAMNAPSLRNGSVPDRVLVIHAHPDDEVFATAAATIALAEQGYQILLRVGTGGEGGLPAHAGDPARARNARAAQLTRSCRLLGIADWDYLAEAGRWIDTGCGGAQTLADEEPRVLAAAVRDCIDRVEPTVLLTVDHVGLTGHPDHIAIHNAVRGALAAPGWRPREAWGALLLRRHIVAAHALARDVIPHRSVGSGRVRGHPDDVVERLITCSPEDAGRRRAALDEYTPGLGTLPHTELAQRLDRFGDSLLLRLAMDASDWHTDRFARIHADNRTRTALIR</sequence>
<evidence type="ECO:0000313" key="2">
    <source>
        <dbReference type="EMBL" id="GIJ64801.1"/>
    </source>
</evidence>
<dbReference type="Gene3D" id="3.40.50.10320">
    <property type="entry name" value="LmbE-like"/>
    <property type="match status" value="1"/>
</dbReference>
<dbReference type="GO" id="GO:0016811">
    <property type="term" value="F:hydrolase activity, acting on carbon-nitrogen (but not peptide) bonds, in linear amides"/>
    <property type="evidence" value="ECO:0007669"/>
    <property type="project" value="TreeGrafter"/>
</dbReference>
<keyword evidence="1" id="KW-0862">Zinc</keyword>
<dbReference type="EMBL" id="BOPG01000130">
    <property type="protein sequence ID" value="GIJ64801.1"/>
    <property type="molecule type" value="Genomic_DNA"/>
</dbReference>
<dbReference type="Pfam" id="PF02585">
    <property type="entry name" value="PIG-L"/>
    <property type="match status" value="1"/>
</dbReference>
<dbReference type="PANTHER" id="PTHR12993:SF11">
    <property type="entry name" value="N-ACETYLGLUCOSAMINYL-PHOSPHATIDYLINOSITOL DE-N-ACETYLASE"/>
    <property type="match status" value="1"/>
</dbReference>
<dbReference type="PANTHER" id="PTHR12993">
    <property type="entry name" value="N-ACETYLGLUCOSAMINYL-PHOSPHATIDYLINOSITOL DE-N-ACETYLASE-RELATED"/>
    <property type="match status" value="1"/>
</dbReference>
<dbReference type="GO" id="GO:0016137">
    <property type="term" value="P:glycoside metabolic process"/>
    <property type="evidence" value="ECO:0007669"/>
    <property type="project" value="UniProtKB-ARBA"/>
</dbReference>
<name>A0A8J3ZJ87_9ACTN</name>
<gene>
    <name evidence="2" type="ORF">Vau01_123170</name>
</gene>
<protein>
    <recommendedName>
        <fullName evidence="4">N-acetylglucosaminyl deacetylase, LmbE family</fullName>
    </recommendedName>
</protein>
<dbReference type="SUPFAM" id="SSF102588">
    <property type="entry name" value="LmbE-like"/>
    <property type="match status" value="1"/>
</dbReference>
<dbReference type="AlphaFoldDB" id="A0A8J3ZJ87"/>
<proteinExistence type="predicted"/>
<accession>A0A8J3ZJ87</accession>
<dbReference type="InterPro" id="IPR024078">
    <property type="entry name" value="LmbE-like_dom_sf"/>
</dbReference>
<comment type="caution">
    <text evidence="2">The sequence shown here is derived from an EMBL/GenBank/DDBJ whole genome shotgun (WGS) entry which is preliminary data.</text>
</comment>
<organism evidence="2 3">
    <name type="scientific">Virgisporangium aurantiacum</name>
    <dbReference type="NCBI Taxonomy" id="175570"/>
    <lineage>
        <taxon>Bacteria</taxon>
        <taxon>Bacillati</taxon>
        <taxon>Actinomycetota</taxon>
        <taxon>Actinomycetes</taxon>
        <taxon>Micromonosporales</taxon>
        <taxon>Micromonosporaceae</taxon>
        <taxon>Virgisporangium</taxon>
    </lineage>
</organism>
<dbReference type="InterPro" id="IPR003737">
    <property type="entry name" value="GlcNAc_PI_deacetylase-related"/>
</dbReference>
<dbReference type="Proteomes" id="UP000612585">
    <property type="component" value="Unassembled WGS sequence"/>
</dbReference>
<evidence type="ECO:0000256" key="1">
    <source>
        <dbReference type="ARBA" id="ARBA00022833"/>
    </source>
</evidence>
<evidence type="ECO:0008006" key="4">
    <source>
        <dbReference type="Google" id="ProtNLM"/>
    </source>
</evidence>